<dbReference type="Proteomes" id="UP000000602">
    <property type="component" value="Chromosome"/>
</dbReference>
<gene>
    <name evidence="1" type="ordered locus">DP0189</name>
</gene>
<accession>Q6ARV7</accession>
<keyword evidence="2" id="KW-1185">Reference proteome</keyword>
<proteinExistence type="predicted"/>
<reference evidence="2" key="1">
    <citation type="journal article" date="2004" name="Environ. Microbiol.">
        <title>The genome of Desulfotalea psychrophila, a sulfate-reducing bacterium from permanently cold Arctic sediments.</title>
        <authorList>
            <person name="Rabus R."/>
            <person name="Ruepp A."/>
            <person name="Frickey T."/>
            <person name="Rattei T."/>
            <person name="Fartmann B."/>
            <person name="Stark M."/>
            <person name="Bauer M."/>
            <person name="Zibat A."/>
            <person name="Lombardot T."/>
            <person name="Becker I."/>
            <person name="Amann J."/>
            <person name="Gellner K."/>
            <person name="Teeling H."/>
            <person name="Leuschner W.D."/>
            <person name="Gloeckner F.-O."/>
            <person name="Lupas A.N."/>
            <person name="Amann R."/>
            <person name="Klenk H.-P."/>
        </authorList>
    </citation>
    <scope>NUCLEOTIDE SEQUENCE [LARGE SCALE GENOMIC DNA]</scope>
    <source>
        <strain evidence="2">DSM 12343 / LSv54</strain>
    </source>
</reference>
<dbReference type="AlphaFoldDB" id="Q6ARV7"/>
<dbReference type="RefSeq" id="WP_011187434.1">
    <property type="nucleotide sequence ID" value="NC_006138.1"/>
</dbReference>
<evidence type="ECO:0000313" key="1">
    <source>
        <dbReference type="EMBL" id="CAG34918.1"/>
    </source>
</evidence>
<protein>
    <submittedName>
        <fullName evidence="1">Uncharacterized protein</fullName>
    </submittedName>
</protein>
<dbReference type="EMBL" id="CR522870">
    <property type="protein sequence ID" value="CAG34918.1"/>
    <property type="molecule type" value="Genomic_DNA"/>
</dbReference>
<dbReference type="InterPro" id="IPR013403">
    <property type="entry name" value="CRISPR-assoc_prot_Csb1/Cas7u"/>
</dbReference>
<dbReference type="STRING" id="177439.DP0189"/>
<dbReference type="HOGENOM" id="CLU_1552834_0_0_7"/>
<dbReference type="NCBIfam" id="TIGR02570">
    <property type="entry name" value="cas7_GSU0053"/>
    <property type="match status" value="1"/>
</dbReference>
<dbReference type="OrthoDB" id="190628at2"/>
<dbReference type="eggNOG" id="ENOG502Z9Z2">
    <property type="taxonomic scope" value="Bacteria"/>
</dbReference>
<dbReference type="Pfam" id="PF09617">
    <property type="entry name" value="Cas_GSU0053"/>
    <property type="match status" value="1"/>
</dbReference>
<evidence type="ECO:0000313" key="2">
    <source>
        <dbReference type="Proteomes" id="UP000000602"/>
    </source>
</evidence>
<sequence length="172" mass="18415">MSDVAISIKANLKNVNGSDHIYPPTFAGVGHNFVALDKGTGKAKAVQVDSVGSFANRIEAELAALGILPEITTSVANQTLSVNELPHRIYDAILRDSFLGEDSWRNSDIGHQLLSSTTKNATALLLMLHDTSLGGWDSHAGKSVKGVKISRSVSCEIWGYDVFVAQHTSPKN</sequence>
<organism evidence="1 2">
    <name type="scientific">Desulfotalea psychrophila (strain LSv54 / DSM 12343)</name>
    <dbReference type="NCBI Taxonomy" id="177439"/>
    <lineage>
        <taxon>Bacteria</taxon>
        <taxon>Pseudomonadati</taxon>
        <taxon>Thermodesulfobacteriota</taxon>
        <taxon>Desulfobulbia</taxon>
        <taxon>Desulfobulbales</taxon>
        <taxon>Desulfocapsaceae</taxon>
        <taxon>Desulfotalea</taxon>
    </lineage>
</organism>
<dbReference type="KEGG" id="dps:DP0189"/>
<name>Q6ARV7_DESPS</name>
<dbReference type="CDD" id="cd09738">
    <property type="entry name" value="Csb1_I-U"/>
    <property type="match status" value="1"/>
</dbReference>